<dbReference type="SUPFAM" id="SSF52540">
    <property type="entry name" value="P-loop containing nucleoside triphosphate hydrolases"/>
    <property type="match status" value="1"/>
</dbReference>
<gene>
    <name evidence="6" type="ORF">QQF64_025602</name>
</gene>
<protein>
    <recommendedName>
        <fullName evidence="5">AIG1-type G domain-containing protein</fullName>
    </recommendedName>
</protein>
<evidence type="ECO:0000256" key="3">
    <source>
        <dbReference type="ARBA" id="ARBA00023134"/>
    </source>
</evidence>
<dbReference type="InterPro" id="IPR045058">
    <property type="entry name" value="GIMA/IAN/Toc"/>
</dbReference>
<evidence type="ECO:0000259" key="5">
    <source>
        <dbReference type="Pfam" id="PF04548"/>
    </source>
</evidence>
<keyword evidence="7" id="KW-1185">Reference proteome</keyword>
<keyword evidence="2" id="KW-0547">Nucleotide-binding</keyword>
<dbReference type="Gene3D" id="3.40.50.300">
    <property type="entry name" value="P-loop containing nucleotide triphosphate hydrolases"/>
    <property type="match status" value="2"/>
</dbReference>
<feature type="domain" description="AIG1-type G" evidence="5">
    <location>
        <begin position="111"/>
        <end position="254"/>
    </location>
</feature>
<comment type="similarity">
    <text evidence="1">Belongs to the TRAFAC class TrmE-Era-EngA-EngB-Septin-like GTPase superfamily. AIG1/Toc34/Toc159-like paraseptin GTPase family. IAN subfamily.</text>
</comment>
<evidence type="ECO:0000256" key="4">
    <source>
        <dbReference type="SAM" id="MobiDB-lite"/>
    </source>
</evidence>
<dbReference type="Proteomes" id="UP001558613">
    <property type="component" value="Unassembled WGS sequence"/>
</dbReference>
<keyword evidence="3" id="KW-0342">GTP-binding</keyword>
<evidence type="ECO:0000256" key="2">
    <source>
        <dbReference type="ARBA" id="ARBA00022741"/>
    </source>
</evidence>
<proteinExistence type="inferred from homology"/>
<dbReference type="Pfam" id="PF04548">
    <property type="entry name" value="AIG1"/>
    <property type="match status" value="1"/>
</dbReference>
<dbReference type="PANTHER" id="PTHR10903">
    <property type="entry name" value="GTPASE, IMAP FAMILY MEMBER-RELATED"/>
    <property type="match status" value="1"/>
</dbReference>
<name>A0ABR3NPT5_9TELE</name>
<feature type="region of interest" description="Disordered" evidence="4">
    <location>
        <begin position="269"/>
        <end position="301"/>
    </location>
</feature>
<evidence type="ECO:0000313" key="6">
    <source>
        <dbReference type="EMBL" id="KAL1278929.1"/>
    </source>
</evidence>
<dbReference type="InterPro" id="IPR027417">
    <property type="entry name" value="P-loop_NTPase"/>
</dbReference>
<evidence type="ECO:0000313" key="7">
    <source>
        <dbReference type="Proteomes" id="UP001558613"/>
    </source>
</evidence>
<reference evidence="6 7" key="1">
    <citation type="submission" date="2023-09" db="EMBL/GenBank/DDBJ databases">
        <authorList>
            <person name="Wang M."/>
        </authorList>
    </citation>
    <scope>NUCLEOTIDE SEQUENCE [LARGE SCALE GENOMIC DNA]</scope>
    <source>
        <strain evidence="6">GT-2023</strain>
        <tissue evidence="6">Liver</tissue>
    </source>
</reference>
<organism evidence="6 7">
    <name type="scientific">Cirrhinus molitorella</name>
    <name type="common">mud carp</name>
    <dbReference type="NCBI Taxonomy" id="172907"/>
    <lineage>
        <taxon>Eukaryota</taxon>
        <taxon>Metazoa</taxon>
        <taxon>Chordata</taxon>
        <taxon>Craniata</taxon>
        <taxon>Vertebrata</taxon>
        <taxon>Euteleostomi</taxon>
        <taxon>Actinopterygii</taxon>
        <taxon>Neopterygii</taxon>
        <taxon>Teleostei</taxon>
        <taxon>Ostariophysi</taxon>
        <taxon>Cypriniformes</taxon>
        <taxon>Cyprinidae</taxon>
        <taxon>Labeoninae</taxon>
        <taxon>Labeonini</taxon>
        <taxon>Cirrhinus</taxon>
    </lineage>
</organism>
<dbReference type="InterPro" id="IPR006703">
    <property type="entry name" value="G_AIG1"/>
</dbReference>
<comment type="caution">
    <text evidence="6">The sequence shown here is derived from an EMBL/GenBank/DDBJ whole genome shotgun (WGS) entry which is preliminary data.</text>
</comment>
<accession>A0ABR3NPT5</accession>
<dbReference type="EMBL" id="JAYMGO010000003">
    <property type="protein sequence ID" value="KAL1278929.1"/>
    <property type="molecule type" value="Genomic_DNA"/>
</dbReference>
<evidence type="ECO:0000256" key="1">
    <source>
        <dbReference type="ARBA" id="ARBA00008535"/>
    </source>
</evidence>
<sequence>MILIIQNSEHQTTELNEETKTIIESFGGRHHFFGPTTQVSTLMKNIEEMVEENREDFFPTETFLEAQMKKPLNFKEMKKTFISLETHFLSQGSTENRDDLRIVLLGKTGVGLFDTELNNEEIQKEITNCISMVLPGPHVFLLLIPLGRFTPEEERSVKIIQEMFGENSLMYTIVLFTRGVYLKNKTIDQCLGSPLMNLIKVCGNRYHVFNNNQPEDRTQELLEKIDAMVAANGGSFYSCKMFRKMERDKQEQQKKFLMERIEDLTKEREELTKKHEEEKERMQMMMEKQRQNHDKKIKRREEEFREREIQYKMEMRRE</sequence>
<dbReference type="PANTHER" id="PTHR10903:SF170">
    <property type="entry name" value="GTPASE IMAP FAMILY MEMBER 7"/>
    <property type="match status" value="1"/>
</dbReference>